<comment type="caution">
    <text evidence="1">The sequence shown here is derived from an EMBL/GenBank/DDBJ whole genome shotgun (WGS) entry which is preliminary data.</text>
</comment>
<keyword evidence="2" id="KW-1185">Reference proteome</keyword>
<accession>A0ABT1EGK0</accession>
<dbReference type="Proteomes" id="UP001523565">
    <property type="component" value="Unassembled WGS sequence"/>
</dbReference>
<proteinExistence type="predicted"/>
<evidence type="ECO:0000313" key="1">
    <source>
        <dbReference type="EMBL" id="MCP1109641.1"/>
    </source>
</evidence>
<dbReference type="EMBL" id="JAMZFV010000005">
    <property type="protein sequence ID" value="MCP1109641.1"/>
    <property type="molecule type" value="Genomic_DNA"/>
</dbReference>
<sequence length="126" mass="14040">MKDTHSVKEMAREMATLLKDQAADSKELSQLTRELFDEITDLIKEEQPEATHLLAPNAVVEIIDQDSHVLYRRYLELAFEETGNGLRLMGDDMAGNPAGIVFLSNSALAQMKDLQGSGPDKPRCNH</sequence>
<dbReference type="RefSeq" id="WP_262068522.1">
    <property type="nucleotide sequence ID" value="NZ_JAMXOC010000005.1"/>
</dbReference>
<name>A0ABT1EGK0_9FIRM</name>
<evidence type="ECO:0000313" key="2">
    <source>
        <dbReference type="Proteomes" id="UP001523565"/>
    </source>
</evidence>
<protein>
    <submittedName>
        <fullName evidence="1">Uncharacterized protein</fullName>
    </submittedName>
</protein>
<gene>
    <name evidence="1" type="ORF">NK118_05160</name>
</gene>
<reference evidence="1 2" key="1">
    <citation type="journal article" date="2022" name="Genome Biol. Evol.">
        <title>Host diet, physiology and behaviors set the stage for Lachnospiraceae cladogenesis.</title>
        <authorList>
            <person name="Vera-Ponce De Leon A."/>
            <person name="Schneider M."/>
            <person name="Jahnes B.C."/>
            <person name="Sadowski V."/>
            <person name="Camuy-Velez L.A."/>
            <person name="Duan J."/>
            <person name="Sabree Z.L."/>
        </authorList>
    </citation>
    <scope>NUCLEOTIDE SEQUENCE [LARGE SCALE GENOMIC DNA]</scope>
    <source>
        <strain evidence="1 2">PAL227</strain>
    </source>
</reference>
<organism evidence="1 2">
    <name type="scientific">Ohessyouella blattaphilus</name>
    <dbReference type="NCBI Taxonomy" id="2949333"/>
    <lineage>
        <taxon>Bacteria</taxon>
        <taxon>Bacillati</taxon>
        <taxon>Bacillota</taxon>
        <taxon>Clostridia</taxon>
        <taxon>Lachnospirales</taxon>
        <taxon>Lachnospiraceae</taxon>
        <taxon>Ohessyouella</taxon>
    </lineage>
</organism>